<keyword evidence="2" id="KW-1185">Reference proteome</keyword>
<evidence type="ECO:0000313" key="1">
    <source>
        <dbReference type="EMBL" id="GFS66510.1"/>
    </source>
</evidence>
<dbReference type="Proteomes" id="UP000886998">
    <property type="component" value="Unassembled WGS sequence"/>
</dbReference>
<evidence type="ECO:0000313" key="2">
    <source>
        <dbReference type="Proteomes" id="UP000886998"/>
    </source>
</evidence>
<dbReference type="AlphaFoldDB" id="A0A8X6J0F9"/>
<name>A0A8X6J0F9_9ARAC</name>
<gene>
    <name evidence="1" type="ORF">TNIN_256091</name>
</gene>
<accession>A0A8X6J0F9</accession>
<comment type="caution">
    <text evidence="1">The sequence shown here is derived from an EMBL/GenBank/DDBJ whole genome shotgun (WGS) entry which is preliminary data.</text>
</comment>
<proteinExistence type="predicted"/>
<reference evidence="1" key="1">
    <citation type="submission" date="2020-08" db="EMBL/GenBank/DDBJ databases">
        <title>Multicomponent nature underlies the extraordinary mechanical properties of spider dragline silk.</title>
        <authorList>
            <person name="Kono N."/>
            <person name="Nakamura H."/>
            <person name="Mori M."/>
            <person name="Yoshida Y."/>
            <person name="Ohtoshi R."/>
            <person name="Malay A.D."/>
            <person name="Moran D.A.P."/>
            <person name="Tomita M."/>
            <person name="Numata K."/>
            <person name="Arakawa K."/>
        </authorList>
    </citation>
    <scope>NUCLEOTIDE SEQUENCE</scope>
</reference>
<organism evidence="1 2">
    <name type="scientific">Trichonephila inaurata madagascariensis</name>
    <dbReference type="NCBI Taxonomy" id="2747483"/>
    <lineage>
        <taxon>Eukaryota</taxon>
        <taxon>Metazoa</taxon>
        <taxon>Ecdysozoa</taxon>
        <taxon>Arthropoda</taxon>
        <taxon>Chelicerata</taxon>
        <taxon>Arachnida</taxon>
        <taxon>Araneae</taxon>
        <taxon>Araneomorphae</taxon>
        <taxon>Entelegynae</taxon>
        <taxon>Araneoidea</taxon>
        <taxon>Nephilidae</taxon>
        <taxon>Trichonephila</taxon>
        <taxon>Trichonephila inaurata</taxon>
    </lineage>
</organism>
<sequence length="124" mass="13958">MQNEGRTHFPLLLMSPQRPSGEGFPCRVVPPHLPAAGCATHAARKAAITRHWKNVSSCFLLHVELTNRMTSALRQKESRKQVVNQLTLHIFDTKTCRKTVIPIIEKCIAYPPGSCIYEMGITFM</sequence>
<protein>
    <submittedName>
        <fullName evidence="1">Uncharacterized protein</fullName>
    </submittedName>
</protein>
<dbReference type="EMBL" id="BMAV01028243">
    <property type="protein sequence ID" value="GFS66510.1"/>
    <property type="molecule type" value="Genomic_DNA"/>
</dbReference>